<proteinExistence type="predicted"/>
<sequence length="263" mass="29197">MSNALDALPFDLDLGLPRHGQEAELSISFVRGEPDPEDEEETTLAPCDEVLHVFSLAQAARMLSGGASEPRRTVMEPLSRDTPEDGPSWRYRFRVREIEPASFLVLLALLTQTKYAYAPLSAVAITTSGRVGPVIAAEELLRLPREVARISAPPFAVERAKNLPRKRFVVTFRFRDPVSPASFQEIAELLNIWDHLAVLGGFLFDLKEQEKLPPFGEPAHVARDVIEHRVRFYDGHESGIDALVNLGAALHADGRPLLSMEID</sequence>
<protein>
    <submittedName>
        <fullName evidence="2">Uncharacterized protein</fullName>
    </submittedName>
</protein>
<accession>A0A150PI55</accession>
<dbReference type="AlphaFoldDB" id="A0A150PI55"/>
<feature type="compositionally biased region" description="Basic and acidic residues" evidence="1">
    <location>
        <begin position="69"/>
        <end position="83"/>
    </location>
</feature>
<gene>
    <name evidence="2" type="ORF">BE04_51160</name>
</gene>
<comment type="caution">
    <text evidence="2">The sequence shown here is derived from an EMBL/GenBank/DDBJ whole genome shotgun (WGS) entry which is preliminary data.</text>
</comment>
<evidence type="ECO:0000313" key="2">
    <source>
        <dbReference type="EMBL" id="KYF55383.1"/>
    </source>
</evidence>
<evidence type="ECO:0000313" key="3">
    <source>
        <dbReference type="Proteomes" id="UP000075604"/>
    </source>
</evidence>
<dbReference type="EMBL" id="JELX01002447">
    <property type="protein sequence ID" value="KYF55383.1"/>
    <property type="molecule type" value="Genomic_DNA"/>
</dbReference>
<name>A0A150PI55_SORCE</name>
<feature type="region of interest" description="Disordered" evidence="1">
    <location>
        <begin position="64"/>
        <end position="83"/>
    </location>
</feature>
<reference evidence="2 3" key="1">
    <citation type="submission" date="2014-02" db="EMBL/GenBank/DDBJ databases">
        <title>The small core and large imbalanced accessory genome model reveals a collaborative survival strategy of Sorangium cellulosum strains in nature.</title>
        <authorList>
            <person name="Han K."/>
            <person name="Peng R."/>
            <person name="Blom J."/>
            <person name="Li Y.-Z."/>
        </authorList>
    </citation>
    <scope>NUCLEOTIDE SEQUENCE [LARGE SCALE GENOMIC DNA]</scope>
    <source>
        <strain evidence="2 3">So0157-18</strain>
    </source>
</reference>
<dbReference type="Proteomes" id="UP000075604">
    <property type="component" value="Unassembled WGS sequence"/>
</dbReference>
<evidence type="ECO:0000256" key="1">
    <source>
        <dbReference type="SAM" id="MobiDB-lite"/>
    </source>
</evidence>
<organism evidence="2 3">
    <name type="scientific">Sorangium cellulosum</name>
    <name type="common">Polyangium cellulosum</name>
    <dbReference type="NCBI Taxonomy" id="56"/>
    <lineage>
        <taxon>Bacteria</taxon>
        <taxon>Pseudomonadati</taxon>
        <taxon>Myxococcota</taxon>
        <taxon>Polyangia</taxon>
        <taxon>Polyangiales</taxon>
        <taxon>Polyangiaceae</taxon>
        <taxon>Sorangium</taxon>
    </lineage>
</organism>